<name>A0AAQ3JPJ7_9LILI</name>
<sequence length="178" mass="20351">MAEVVRHQDVNDSHIHEIAVFAINEYNKQESKNLTLIRVESGEQQVVAGMNYRLRLLVNDGCWTAKYEAIVFESLPPKSSKQLASFRPLVYVCGWTPVSDINDPHIHKVAEFAVSEQNKNQTSQLSLTEILSGMTQVVEGINYRLMLVAKDEHGNFGKYVATVWEKSWLNFMQLISFY</sequence>
<accession>A0AAQ3JPJ7</accession>
<protein>
    <recommendedName>
        <fullName evidence="4">Cystatin domain-containing protein</fullName>
    </recommendedName>
</protein>
<keyword evidence="3" id="KW-0789">Thiol protease inhibitor</keyword>
<gene>
    <name evidence="5" type="ORF">Cni_G01096</name>
</gene>
<dbReference type="Proteomes" id="UP001327560">
    <property type="component" value="Chromosome 1"/>
</dbReference>
<dbReference type="InterPro" id="IPR000010">
    <property type="entry name" value="Cystatin_dom"/>
</dbReference>
<proteinExistence type="inferred from homology"/>
<dbReference type="PANTHER" id="PTHR47364">
    <property type="entry name" value="CYSTEINE PROTEINASE INHIBITOR 5"/>
    <property type="match status" value="1"/>
</dbReference>
<evidence type="ECO:0000256" key="2">
    <source>
        <dbReference type="ARBA" id="ARBA00022690"/>
    </source>
</evidence>
<dbReference type="Gene3D" id="3.10.450.10">
    <property type="match status" value="2"/>
</dbReference>
<evidence type="ECO:0000256" key="3">
    <source>
        <dbReference type="ARBA" id="ARBA00022704"/>
    </source>
</evidence>
<keyword evidence="2" id="KW-0646">Protease inhibitor</keyword>
<evidence type="ECO:0000259" key="4">
    <source>
        <dbReference type="SMART" id="SM00043"/>
    </source>
</evidence>
<organism evidence="5 6">
    <name type="scientific">Canna indica</name>
    <name type="common">Indian-shot</name>
    <dbReference type="NCBI Taxonomy" id="4628"/>
    <lineage>
        <taxon>Eukaryota</taxon>
        <taxon>Viridiplantae</taxon>
        <taxon>Streptophyta</taxon>
        <taxon>Embryophyta</taxon>
        <taxon>Tracheophyta</taxon>
        <taxon>Spermatophyta</taxon>
        <taxon>Magnoliopsida</taxon>
        <taxon>Liliopsida</taxon>
        <taxon>Zingiberales</taxon>
        <taxon>Cannaceae</taxon>
        <taxon>Canna</taxon>
    </lineage>
</organism>
<keyword evidence="6" id="KW-1185">Reference proteome</keyword>
<dbReference type="EMBL" id="CP136890">
    <property type="protein sequence ID" value="WOK92405.1"/>
    <property type="molecule type" value="Genomic_DNA"/>
</dbReference>
<dbReference type="Pfam" id="PF16845">
    <property type="entry name" value="SQAPI"/>
    <property type="match status" value="2"/>
</dbReference>
<feature type="domain" description="Cystatin" evidence="4">
    <location>
        <begin position="90"/>
        <end position="178"/>
    </location>
</feature>
<dbReference type="SUPFAM" id="SSF54403">
    <property type="entry name" value="Cystatin/monellin"/>
    <property type="match status" value="2"/>
</dbReference>
<dbReference type="GO" id="GO:0004869">
    <property type="term" value="F:cysteine-type endopeptidase inhibitor activity"/>
    <property type="evidence" value="ECO:0007669"/>
    <property type="project" value="UniProtKB-KW"/>
</dbReference>
<reference evidence="5 6" key="1">
    <citation type="submission" date="2023-10" db="EMBL/GenBank/DDBJ databases">
        <title>Chromosome-scale genome assembly provides insights into flower coloration mechanisms of Canna indica.</title>
        <authorList>
            <person name="Li C."/>
        </authorList>
    </citation>
    <scope>NUCLEOTIDE SEQUENCE [LARGE SCALE GENOMIC DNA]</scope>
    <source>
        <tissue evidence="5">Flower</tissue>
    </source>
</reference>
<dbReference type="PANTHER" id="PTHR47364:SF2">
    <property type="entry name" value="CYSTEINE PROTEINASE INHIBITOR 5"/>
    <property type="match status" value="1"/>
</dbReference>
<dbReference type="InterPro" id="IPR046350">
    <property type="entry name" value="Cystatin_sf"/>
</dbReference>
<feature type="domain" description="Cystatin" evidence="4">
    <location>
        <begin position="1"/>
        <end position="89"/>
    </location>
</feature>
<dbReference type="SMART" id="SM00043">
    <property type="entry name" value="CY"/>
    <property type="match status" value="2"/>
</dbReference>
<dbReference type="CDD" id="cd00042">
    <property type="entry name" value="CY"/>
    <property type="match status" value="2"/>
</dbReference>
<evidence type="ECO:0000313" key="6">
    <source>
        <dbReference type="Proteomes" id="UP001327560"/>
    </source>
</evidence>
<comment type="similarity">
    <text evidence="1">Belongs to the cystatin family. Phytocystatin subfamily.</text>
</comment>
<evidence type="ECO:0000313" key="5">
    <source>
        <dbReference type="EMBL" id="WOK92405.1"/>
    </source>
</evidence>
<dbReference type="AlphaFoldDB" id="A0AAQ3JPJ7"/>
<evidence type="ECO:0000256" key="1">
    <source>
        <dbReference type="ARBA" id="ARBA00007233"/>
    </source>
</evidence>